<comment type="similarity">
    <text evidence="2 7 8">Belongs to the dihydrofolate reductase family.</text>
</comment>
<evidence type="ECO:0000313" key="10">
    <source>
        <dbReference type="EMBL" id="ALA66791.1"/>
    </source>
</evidence>
<dbReference type="UniPathway" id="UPA00077">
    <property type="reaction ID" value="UER00158"/>
</dbReference>
<accession>A0A0K2GZB1</accession>
<evidence type="ECO:0000313" key="11">
    <source>
        <dbReference type="Proteomes" id="UP000058446"/>
    </source>
</evidence>
<sequence>MTANAAKPRPEFVGMIWAQSRDGVLGDGSSMPWHLPEDLKHFKDTTMGAPVIMGRRTWDSLNPKFRPLPGRRNIVLSRTSTDFPGAEAFASLDQALAAVANEPAVWIMGGGRVYRDGLSLADECVVTQIDIEVSVPVPVIAPDLYEWEKVHESEWLTSSTGLRYRLTKWHPRA</sequence>
<evidence type="ECO:0000256" key="2">
    <source>
        <dbReference type="ARBA" id="ARBA00009539"/>
    </source>
</evidence>
<dbReference type="PRINTS" id="PR00070">
    <property type="entry name" value="DHFR"/>
</dbReference>
<evidence type="ECO:0000256" key="3">
    <source>
        <dbReference type="ARBA" id="ARBA00012856"/>
    </source>
</evidence>
<dbReference type="PANTHER" id="PTHR48069">
    <property type="entry name" value="DIHYDROFOLATE REDUCTASE"/>
    <property type="match status" value="1"/>
</dbReference>
<protein>
    <recommendedName>
        <fullName evidence="3 7">Dihydrofolate reductase</fullName>
        <ecNumber evidence="3 7">1.5.1.3</ecNumber>
    </recommendedName>
</protein>
<name>A0A0K2GZB1_9CORY</name>
<dbReference type="PROSITE" id="PS51330">
    <property type="entry name" value="DHFR_2"/>
    <property type="match status" value="1"/>
</dbReference>
<proteinExistence type="inferred from homology"/>
<keyword evidence="6 7" id="KW-0560">Oxidoreductase</keyword>
<keyword evidence="5 7" id="KW-0521">NADP</keyword>
<evidence type="ECO:0000256" key="1">
    <source>
        <dbReference type="ARBA" id="ARBA00004903"/>
    </source>
</evidence>
<evidence type="ECO:0000256" key="4">
    <source>
        <dbReference type="ARBA" id="ARBA00022563"/>
    </source>
</evidence>
<dbReference type="PIRSF" id="PIRSF000194">
    <property type="entry name" value="DHFR"/>
    <property type="match status" value="1"/>
</dbReference>
<dbReference type="GO" id="GO:0006730">
    <property type="term" value="P:one-carbon metabolic process"/>
    <property type="evidence" value="ECO:0007669"/>
    <property type="project" value="UniProtKB-KW"/>
</dbReference>
<dbReference type="PANTHER" id="PTHR48069:SF3">
    <property type="entry name" value="DIHYDROFOLATE REDUCTASE"/>
    <property type="match status" value="1"/>
</dbReference>
<dbReference type="GO" id="GO:0050661">
    <property type="term" value="F:NADP binding"/>
    <property type="evidence" value="ECO:0007669"/>
    <property type="project" value="InterPro"/>
</dbReference>
<evidence type="ECO:0000256" key="5">
    <source>
        <dbReference type="ARBA" id="ARBA00022857"/>
    </source>
</evidence>
<dbReference type="RefSeq" id="WP_053411555.1">
    <property type="nucleotide sequence ID" value="NZ_CP006841.1"/>
</dbReference>
<dbReference type="PROSITE" id="PS00075">
    <property type="entry name" value="DHFR_1"/>
    <property type="match status" value="1"/>
</dbReference>
<reference evidence="10 11" key="1">
    <citation type="submission" date="2013-10" db="EMBL/GenBank/DDBJ databases">
        <title>Complete genome sequence of Corynebacterium lactis DSM 45799(T), isolated from raw cow milk.</title>
        <authorList>
            <person name="Ruckert C."/>
            <person name="Albersmeier A."/>
            <person name="Lipski A."/>
            <person name="Kalinowski J."/>
        </authorList>
    </citation>
    <scope>NUCLEOTIDE SEQUENCE [LARGE SCALE GENOMIC DNA]</scope>
    <source>
        <strain evidence="10 11">RW2-5</strain>
    </source>
</reference>
<evidence type="ECO:0000256" key="7">
    <source>
        <dbReference type="PIRNR" id="PIRNR000194"/>
    </source>
</evidence>
<comment type="pathway">
    <text evidence="1 7">Cofactor biosynthesis; tetrahydrofolate biosynthesis; 5,6,7,8-tetrahydrofolate from 7,8-dihydrofolate: step 1/1.</text>
</comment>
<dbReference type="InterPro" id="IPR001796">
    <property type="entry name" value="DHFR_dom"/>
</dbReference>
<dbReference type="GO" id="GO:0046655">
    <property type="term" value="P:folic acid metabolic process"/>
    <property type="evidence" value="ECO:0007669"/>
    <property type="project" value="TreeGrafter"/>
</dbReference>
<dbReference type="PATRIC" id="fig|1408189.4.peg.504"/>
<dbReference type="SUPFAM" id="SSF53597">
    <property type="entry name" value="Dihydrofolate reductase-like"/>
    <property type="match status" value="1"/>
</dbReference>
<organism evidence="10 11">
    <name type="scientific">Corynebacterium lactis RW2-5</name>
    <dbReference type="NCBI Taxonomy" id="1408189"/>
    <lineage>
        <taxon>Bacteria</taxon>
        <taxon>Bacillati</taxon>
        <taxon>Actinomycetota</taxon>
        <taxon>Actinomycetes</taxon>
        <taxon>Mycobacteriales</taxon>
        <taxon>Corynebacteriaceae</taxon>
        <taxon>Corynebacterium</taxon>
    </lineage>
</organism>
<evidence type="ECO:0000256" key="8">
    <source>
        <dbReference type="RuleBase" id="RU004474"/>
    </source>
</evidence>
<evidence type="ECO:0000259" key="9">
    <source>
        <dbReference type="PROSITE" id="PS51330"/>
    </source>
</evidence>
<dbReference type="KEGG" id="clw:CLAC_02540"/>
<dbReference type="EMBL" id="CP006841">
    <property type="protein sequence ID" value="ALA66791.1"/>
    <property type="molecule type" value="Genomic_DNA"/>
</dbReference>
<dbReference type="AlphaFoldDB" id="A0A0K2GZB1"/>
<dbReference type="InterPro" id="IPR012259">
    <property type="entry name" value="DHFR"/>
</dbReference>
<dbReference type="Gene3D" id="3.40.430.10">
    <property type="entry name" value="Dihydrofolate Reductase, subunit A"/>
    <property type="match status" value="1"/>
</dbReference>
<dbReference type="GO" id="GO:0046452">
    <property type="term" value="P:dihydrofolate metabolic process"/>
    <property type="evidence" value="ECO:0007669"/>
    <property type="project" value="TreeGrafter"/>
</dbReference>
<dbReference type="CDD" id="cd00209">
    <property type="entry name" value="DHFR"/>
    <property type="match status" value="1"/>
</dbReference>
<gene>
    <name evidence="10" type="ORF">CLAC_02540</name>
</gene>
<dbReference type="InterPro" id="IPR017925">
    <property type="entry name" value="DHFR_CS"/>
</dbReference>
<dbReference type="GO" id="GO:0046654">
    <property type="term" value="P:tetrahydrofolate biosynthetic process"/>
    <property type="evidence" value="ECO:0007669"/>
    <property type="project" value="UniProtKB-UniPathway"/>
</dbReference>
<dbReference type="Proteomes" id="UP000058446">
    <property type="component" value="Chromosome"/>
</dbReference>
<comment type="function">
    <text evidence="7">Key enzyme in folate metabolism. Catalyzes an essential reaction for de novo glycine and purine synthesis, and for DNA precursor synthesis.</text>
</comment>
<feature type="domain" description="DHFR" evidence="9">
    <location>
        <begin position="12"/>
        <end position="173"/>
    </location>
</feature>
<dbReference type="Pfam" id="PF00186">
    <property type="entry name" value="DHFR_1"/>
    <property type="match status" value="1"/>
</dbReference>
<keyword evidence="4 7" id="KW-0554">One-carbon metabolism</keyword>
<dbReference type="GO" id="GO:0005829">
    <property type="term" value="C:cytosol"/>
    <property type="evidence" value="ECO:0007669"/>
    <property type="project" value="TreeGrafter"/>
</dbReference>
<dbReference type="GO" id="GO:0004146">
    <property type="term" value="F:dihydrofolate reductase activity"/>
    <property type="evidence" value="ECO:0007669"/>
    <property type="project" value="UniProtKB-EC"/>
</dbReference>
<comment type="catalytic activity">
    <reaction evidence="7">
        <text>(6S)-5,6,7,8-tetrahydrofolate + NADP(+) = 7,8-dihydrofolate + NADPH + H(+)</text>
        <dbReference type="Rhea" id="RHEA:15009"/>
        <dbReference type="ChEBI" id="CHEBI:15378"/>
        <dbReference type="ChEBI" id="CHEBI:57451"/>
        <dbReference type="ChEBI" id="CHEBI:57453"/>
        <dbReference type="ChEBI" id="CHEBI:57783"/>
        <dbReference type="ChEBI" id="CHEBI:58349"/>
        <dbReference type="EC" id="1.5.1.3"/>
    </reaction>
</comment>
<dbReference type="EC" id="1.5.1.3" evidence="3 7"/>
<dbReference type="STRING" id="1408189.CLAC_02540"/>
<dbReference type="InterPro" id="IPR024072">
    <property type="entry name" value="DHFR-like_dom_sf"/>
</dbReference>
<keyword evidence="11" id="KW-1185">Reference proteome</keyword>
<evidence type="ECO:0000256" key="6">
    <source>
        <dbReference type="ARBA" id="ARBA00023002"/>
    </source>
</evidence>